<evidence type="ECO:0000256" key="3">
    <source>
        <dbReference type="ARBA" id="ARBA00012103"/>
    </source>
</evidence>
<evidence type="ECO:0000259" key="12">
    <source>
        <dbReference type="Pfam" id="PF08544"/>
    </source>
</evidence>
<gene>
    <name evidence="13" type="ORF">GCM10010357_51790</name>
</gene>
<keyword evidence="8" id="KW-0067">ATP-binding</keyword>
<evidence type="ECO:0000259" key="11">
    <source>
        <dbReference type="Pfam" id="PF00288"/>
    </source>
</evidence>
<dbReference type="Gene3D" id="3.30.230.10">
    <property type="match status" value="1"/>
</dbReference>
<dbReference type="EC" id="2.7.1.36" evidence="3"/>
<proteinExistence type="inferred from homology"/>
<evidence type="ECO:0000313" key="14">
    <source>
        <dbReference type="Proteomes" id="UP001500879"/>
    </source>
</evidence>
<evidence type="ECO:0000256" key="8">
    <source>
        <dbReference type="ARBA" id="ARBA00022840"/>
    </source>
</evidence>
<keyword evidence="14" id="KW-1185">Reference proteome</keyword>
<dbReference type="InterPro" id="IPR013750">
    <property type="entry name" value="GHMP_kinase_C_dom"/>
</dbReference>
<feature type="domain" description="GHMP kinase C-terminal" evidence="12">
    <location>
        <begin position="242"/>
        <end position="312"/>
    </location>
</feature>
<dbReference type="InterPro" id="IPR020568">
    <property type="entry name" value="Ribosomal_Su5_D2-typ_SF"/>
</dbReference>
<evidence type="ECO:0000256" key="4">
    <source>
        <dbReference type="ARBA" id="ARBA00022516"/>
    </source>
</evidence>
<organism evidence="13 14">
    <name type="scientific">Streptomyces luteireticuli</name>
    <dbReference type="NCBI Taxonomy" id="173858"/>
    <lineage>
        <taxon>Bacteria</taxon>
        <taxon>Bacillati</taxon>
        <taxon>Actinomycetota</taxon>
        <taxon>Actinomycetes</taxon>
        <taxon>Kitasatosporales</taxon>
        <taxon>Streptomycetaceae</taxon>
        <taxon>Streptomyces</taxon>
    </lineage>
</organism>
<dbReference type="EMBL" id="BAAABX010000055">
    <property type="protein sequence ID" value="GAA0423948.1"/>
    <property type="molecule type" value="Genomic_DNA"/>
</dbReference>
<evidence type="ECO:0000256" key="7">
    <source>
        <dbReference type="ARBA" id="ARBA00022777"/>
    </source>
</evidence>
<evidence type="ECO:0000256" key="1">
    <source>
        <dbReference type="ARBA" id="ARBA00004496"/>
    </source>
</evidence>
<keyword evidence="5" id="KW-0808">Transferase</keyword>
<dbReference type="SUPFAM" id="SSF55060">
    <property type="entry name" value="GHMP Kinase, C-terminal domain"/>
    <property type="match status" value="1"/>
</dbReference>
<dbReference type="PRINTS" id="PR00959">
    <property type="entry name" value="MEVGALKINASE"/>
</dbReference>
<dbReference type="PANTHER" id="PTHR43290:SF1">
    <property type="entry name" value="GLUCURONOKINASE 1-RELATED"/>
    <property type="match status" value="1"/>
</dbReference>
<dbReference type="Gene3D" id="3.30.70.890">
    <property type="entry name" value="GHMP kinase, C-terminal domain"/>
    <property type="match status" value="1"/>
</dbReference>
<keyword evidence="6" id="KW-0547">Nucleotide-binding</keyword>
<evidence type="ECO:0000313" key="13">
    <source>
        <dbReference type="EMBL" id="GAA0423948.1"/>
    </source>
</evidence>
<keyword evidence="4" id="KW-0444">Lipid biosynthesis</keyword>
<comment type="subcellular location">
    <subcellularLocation>
        <location evidence="1">Cytoplasm</location>
    </subcellularLocation>
</comment>
<evidence type="ECO:0000256" key="10">
    <source>
        <dbReference type="ARBA" id="ARBA00029438"/>
    </source>
</evidence>
<feature type="domain" description="GHMP kinase N-terminal" evidence="11">
    <location>
        <begin position="84"/>
        <end position="167"/>
    </location>
</feature>
<evidence type="ECO:0000256" key="5">
    <source>
        <dbReference type="ARBA" id="ARBA00022679"/>
    </source>
</evidence>
<keyword evidence="7" id="KW-0418">Kinase</keyword>
<dbReference type="InterPro" id="IPR006204">
    <property type="entry name" value="GHMP_kinase_N_dom"/>
</dbReference>
<dbReference type="Pfam" id="PF00288">
    <property type="entry name" value="GHMP_kinases_N"/>
    <property type="match status" value="1"/>
</dbReference>
<name>A0ABP3IT44_9ACTN</name>
<dbReference type="Pfam" id="PF08544">
    <property type="entry name" value="GHMP_kinases_C"/>
    <property type="match status" value="1"/>
</dbReference>
<dbReference type="InterPro" id="IPR006203">
    <property type="entry name" value="GHMP_knse_ATP-bd_CS"/>
</dbReference>
<protein>
    <recommendedName>
        <fullName evidence="3">mevalonate kinase</fullName>
        <ecNumber evidence="3">2.7.1.36</ecNumber>
    </recommendedName>
</protein>
<comment type="similarity">
    <text evidence="2">Belongs to the GHMP kinase family. Mevalonate kinase subfamily.</text>
</comment>
<evidence type="ECO:0000256" key="2">
    <source>
        <dbReference type="ARBA" id="ARBA00006495"/>
    </source>
</evidence>
<dbReference type="InterPro" id="IPR006205">
    <property type="entry name" value="Mev_gal_kin"/>
</dbReference>
<keyword evidence="9" id="KW-0443">Lipid metabolism</keyword>
<comment type="pathway">
    <text evidence="10">Isoprenoid biosynthesis; isopentenyl diphosphate biosynthesis via mevalonate pathway; isopentenyl diphosphate from (R)-mevalonate: step 1/3.</text>
</comment>
<dbReference type="PROSITE" id="PS00627">
    <property type="entry name" value="GHMP_KINASES_ATP"/>
    <property type="match status" value="1"/>
</dbReference>
<dbReference type="PANTHER" id="PTHR43290">
    <property type="entry name" value="MEVALONATE KINASE"/>
    <property type="match status" value="1"/>
</dbReference>
<dbReference type="Proteomes" id="UP001500879">
    <property type="component" value="Unassembled WGS sequence"/>
</dbReference>
<sequence>MRASATASAPGRLCLAGESLDWMIGGSSVVTTVPLRTRVTAWKVDGSDMLSLVTGTPLFSTSLVSAEAVAEGKYGGPLDHMQAAARVVLQTPARIAGTVLSATTDLPVAAGLSSSAALTVAAVTALMRLDGEHPATLEVTRLAREAETHELRTGAGWMDFLACTYGGVNRVNAAEPSVAPIAPTLGIPVVIIDTNQHRTTTQVLASKRDRFASGDARMHAYARQASALVDALTDALESSIVDFGHVGSLINTGHALLRDLVGCSTPLIDECAQRALTAGALGAKLSGSGYGGALFALVPDDALPSVINAMSSLPVHVLVLPTTEPQGVAVRSTSAPVTTPTTIP</sequence>
<dbReference type="InterPro" id="IPR036554">
    <property type="entry name" value="GHMP_kinase_C_sf"/>
</dbReference>
<evidence type="ECO:0000256" key="9">
    <source>
        <dbReference type="ARBA" id="ARBA00023098"/>
    </source>
</evidence>
<comment type="caution">
    <text evidence="13">The sequence shown here is derived from an EMBL/GenBank/DDBJ whole genome shotgun (WGS) entry which is preliminary data.</text>
</comment>
<accession>A0ABP3IT44</accession>
<dbReference type="InterPro" id="IPR014721">
    <property type="entry name" value="Ribsml_uS5_D2-typ_fold_subgr"/>
</dbReference>
<dbReference type="RefSeq" id="WP_344028884.1">
    <property type="nucleotide sequence ID" value="NZ_BAAABX010000055.1"/>
</dbReference>
<dbReference type="SUPFAM" id="SSF54211">
    <property type="entry name" value="Ribosomal protein S5 domain 2-like"/>
    <property type="match status" value="1"/>
</dbReference>
<reference evidence="14" key="1">
    <citation type="journal article" date="2019" name="Int. J. Syst. Evol. Microbiol.">
        <title>The Global Catalogue of Microorganisms (GCM) 10K type strain sequencing project: providing services to taxonomists for standard genome sequencing and annotation.</title>
        <authorList>
            <consortium name="The Broad Institute Genomics Platform"/>
            <consortium name="The Broad Institute Genome Sequencing Center for Infectious Disease"/>
            <person name="Wu L."/>
            <person name="Ma J."/>
        </authorList>
    </citation>
    <scope>NUCLEOTIDE SEQUENCE [LARGE SCALE GENOMIC DNA]</scope>
    <source>
        <strain evidence="14">JCM 4788</strain>
    </source>
</reference>
<evidence type="ECO:0000256" key="6">
    <source>
        <dbReference type="ARBA" id="ARBA00022741"/>
    </source>
</evidence>